<evidence type="ECO:0000256" key="6">
    <source>
        <dbReference type="PROSITE-ProRule" id="PRU00464"/>
    </source>
</evidence>
<keyword evidence="1 7" id="KW-0547">Nucleotide-binding</keyword>
<dbReference type="InterPro" id="IPR039383">
    <property type="entry name" value="FHIT"/>
</dbReference>
<comment type="cofactor">
    <cofactor evidence="7">
        <name>Mn(2+)</name>
        <dbReference type="ChEBI" id="CHEBI:29035"/>
    </cofactor>
</comment>
<dbReference type="PROSITE" id="PS51084">
    <property type="entry name" value="HIT_2"/>
    <property type="match status" value="1"/>
</dbReference>
<evidence type="ECO:0000313" key="10">
    <source>
        <dbReference type="Proteomes" id="UP001153365"/>
    </source>
</evidence>
<proteinExistence type="predicted"/>
<comment type="caution">
    <text evidence="9">The sequence shown here is derived from an EMBL/GenBank/DDBJ whole genome shotgun (WGS) entry which is preliminary data.</text>
</comment>
<feature type="site" description="Important for induction of apoptosis" evidence="5">
    <location>
        <position position="124"/>
    </location>
</feature>
<dbReference type="EC" id="3.6.1.29" evidence="7"/>
<dbReference type="Pfam" id="PF01230">
    <property type="entry name" value="HIT"/>
    <property type="match status" value="1"/>
</dbReference>
<dbReference type="InterPro" id="IPR011146">
    <property type="entry name" value="HIT-like"/>
</dbReference>
<protein>
    <recommendedName>
        <fullName evidence="7">Bis(5'-adenosyl)-triphosphatase</fullName>
        <ecNumber evidence="7">3.6.1.29</ecNumber>
    </recommendedName>
</protein>
<dbReference type="SUPFAM" id="SSF54197">
    <property type="entry name" value="HIT-like"/>
    <property type="match status" value="1"/>
</dbReference>
<evidence type="ECO:0000256" key="4">
    <source>
        <dbReference type="PIRSR" id="PIRSR639383-2"/>
    </source>
</evidence>
<evidence type="ECO:0000256" key="1">
    <source>
        <dbReference type="ARBA" id="ARBA00022741"/>
    </source>
</evidence>
<feature type="short sequence motif" description="Histidine triad motif" evidence="6">
    <location>
        <begin position="104"/>
        <end position="108"/>
    </location>
</feature>
<keyword evidence="2 7" id="KW-0378">Hydrolase</keyword>
<feature type="domain" description="HIT" evidence="8">
    <location>
        <begin position="11"/>
        <end position="124"/>
    </location>
</feature>
<keyword evidence="10" id="KW-1185">Reference proteome</keyword>
<dbReference type="EMBL" id="CALTRL010005971">
    <property type="protein sequence ID" value="CAH7688328.1"/>
    <property type="molecule type" value="Genomic_DNA"/>
</dbReference>
<dbReference type="InterPro" id="IPR036265">
    <property type="entry name" value="HIT-like_sf"/>
</dbReference>
<dbReference type="GO" id="GO:0000166">
    <property type="term" value="F:nucleotide binding"/>
    <property type="evidence" value="ECO:0007669"/>
    <property type="project" value="UniProtKB-KW"/>
</dbReference>
<dbReference type="FunFam" id="3.30.428.10:FF:000011">
    <property type="entry name" value="Fragile histidine triad"/>
    <property type="match status" value="1"/>
</dbReference>
<dbReference type="GO" id="GO:0047710">
    <property type="term" value="F:bis(5'-adenosyl)-triphosphatase activity"/>
    <property type="evidence" value="ECO:0007669"/>
    <property type="project" value="UniProtKB-UniRule"/>
</dbReference>
<feature type="binding site" evidence="4">
    <location>
        <position position="108"/>
    </location>
    <ligand>
        <name>substrate</name>
    </ligand>
</feature>
<feature type="binding site" evidence="4">
    <location>
        <position position="93"/>
    </location>
    <ligand>
        <name>substrate</name>
    </ligand>
</feature>
<dbReference type="AlphaFoldDB" id="A0AAV0BNU7"/>
<evidence type="ECO:0000256" key="7">
    <source>
        <dbReference type="RuleBase" id="RU366076"/>
    </source>
</evidence>
<dbReference type="Gene3D" id="3.30.428.10">
    <property type="entry name" value="HIT-like"/>
    <property type="match status" value="1"/>
</dbReference>
<reference evidence="9" key="1">
    <citation type="submission" date="2022-06" db="EMBL/GenBank/DDBJ databases">
        <authorList>
            <consortium name="SYNGENTA / RWTH Aachen University"/>
        </authorList>
    </citation>
    <scope>NUCLEOTIDE SEQUENCE</scope>
</reference>
<dbReference type="Proteomes" id="UP001153365">
    <property type="component" value="Unassembled WGS sequence"/>
</dbReference>
<organism evidence="9 10">
    <name type="scientific">Phakopsora pachyrhizi</name>
    <name type="common">Asian soybean rust disease fungus</name>
    <dbReference type="NCBI Taxonomy" id="170000"/>
    <lineage>
        <taxon>Eukaryota</taxon>
        <taxon>Fungi</taxon>
        <taxon>Dikarya</taxon>
        <taxon>Basidiomycota</taxon>
        <taxon>Pucciniomycotina</taxon>
        <taxon>Pucciniomycetes</taxon>
        <taxon>Pucciniales</taxon>
        <taxon>Phakopsoraceae</taxon>
        <taxon>Phakopsora</taxon>
    </lineage>
</organism>
<gene>
    <name evidence="9" type="ORF">PPACK8108_LOCUS23281</name>
</gene>
<accession>A0AAV0BNU7</accession>
<feature type="active site" description="Tele-AMP-histidine intermediate" evidence="3">
    <location>
        <position position="106"/>
    </location>
</feature>
<evidence type="ECO:0000256" key="5">
    <source>
        <dbReference type="PIRSR" id="PIRSR639383-3"/>
    </source>
</evidence>
<evidence type="ECO:0000256" key="2">
    <source>
        <dbReference type="ARBA" id="ARBA00022801"/>
    </source>
</evidence>
<name>A0AAV0BNU7_PHAPC</name>
<feature type="binding site" evidence="4">
    <location>
        <begin position="99"/>
        <end position="102"/>
    </location>
    <ligand>
        <name>substrate</name>
    </ligand>
</feature>
<evidence type="ECO:0000256" key="3">
    <source>
        <dbReference type="PIRSR" id="PIRSR639383-1"/>
    </source>
</evidence>
<sequence>MFKPSSSSNSDPIKFFTYDVTDQVFYQSTHSFAIVNLRPIVTGHVLVIPRRNDVLRLKDLRSEELIDLFSSIQKVSNVIERVHQADSLNVSIQDGPFAGQSVPHLHAHIIPRKPRDFIPNDRVYESLEYFEFARSHHLTDLSNSSARQFNNDQLVRQDRSDREMIQEALSLSNHFR</sequence>
<dbReference type="InterPro" id="IPR051884">
    <property type="entry name" value="Bis(5'-adenosyl)-TPase_reg"/>
</dbReference>
<comment type="catalytic activity">
    <reaction evidence="7">
        <text>P(1),P(3)-bis(5'-adenosyl) triphosphate + H2O = AMP + ADP + 2 H(+)</text>
        <dbReference type="Rhea" id="RHEA:13893"/>
        <dbReference type="ChEBI" id="CHEBI:15377"/>
        <dbReference type="ChEBI" id="CHEBI:15378"/>
        <dbReference type="ChEBI" id="CHEBI:58529"/>
        <dbReference type="ChEBI" id="CHEBI:456215"/>
        <dbReference type="ChEBI" id="CHEBI:456216"/>
        <dbReference type="EC" id="3.6.1.29"/>
    </reaction>
</comment>
<evidence type="ECO:0000313" key="9">
    <source>
        <dbReference type="EMBL" id="CAH7688328.1"/>
    </source>
</evidence>
<dbReference type="PANTHER" id="PTHR46243:SF1">
    <property type="entry name" value="BIS(5'-ADENOSYL)-TRIPHOSPHATASE"/>
    <property type="match status" value="1"/>
</dbReference>
<evidence type="ECO:0000259" key="8">
    <source>
        <dbReference type="PROSITE" id="PS51084"/>
    </source>
</evidence>
<dbReference type="CDD" id="cd01275">
    <property type="entry name" value="FHIT"/>
    <property type="match status" value="1"/>
</dbReference>
<dbReference type="PANTHER" id="PTHR46243">
    <property type="entry name" value="BIS(5'-ADENOSYL)-TRIPHOSPHATASE"/>
    <property type="match status" value="1"/>
</dbReference>
<feature type="binding site" evidence="4">
    <location>
        <position position="36"/>
    </location>
    <ligand>
        <name>substrate</name>
    </ligand>
</feature>